<keyword evidence="1" id="KW-1133">Transmembrane helix</keyword>
<feature type="transmembrane region" description="Helical" evidence="1">
    <location>
        <begin position="21"/>
        <end position="40"/>
    </location>
</feature>
<organism evidence="3 4">
    <name type="scientific">Dethiobacter alkaliphilus AHT 1</name>
    <dbReference type="NCBI Taxonomy" id="555088"/>
    <lineage>
        <taxon>Bacteria</taxon>
        <taxon>Bacillati</taxon>
        <taxon>Bacillota</taxon>
        <taxon>Dethiobacteria</taxon>
        <taxon>Dethiobacterales</taxon>
        <taxon>Dethiobacteraceae</taxon>
        <taxon>Dethiobacter</taxon>
    </lineage>
</organism>
<evidence type="ECO:0000313" key="4">
    <source>
        <dbReference type="Proteomes" id="UP000006443"/>
    </source>
</evidence>
<proteinExistence type="predicted"/>
<evidence type="ECO:0000256" key="1">
    <source>
        <dbReference type="SAM" id="Phobius"/>
    </source>
</evidence>
<accession>C0GDS1</accession>
<evidence type="ECO:0000313" key="3">
    <source>
        <dbReference type="EMBL" id="EEG78554.1"/>
    </source>
</evidence>
<keyword evidence="1" id="KW-0812">Transmembrane</keyword>
<dbReference type="AlphaFoldDB" id="C0GDS1"/>
<dbReference type="STRING" id="555088.DealDRAFT_0484"/>
<gene>
    <name evidence="3" type="ORF">DealDRAFT_0484</name>
</gene>
<dbReference type="SMART" id="SM00257">
    <property type="entry name" value="LysM"/>
    <property type="match status" value="1"/>
</dbReference>
<name>C0GDS1_DETAL</name>
<dbReference type="eggNOG" id="COG1388">
    <property type="taxonomic scope" value="Bacteria"/>
</dbReference>
<dbReference type="Pfam" id="PF01476">
    <property type="entry name" value="LysM"/>
    <property type="match status" value="1"/>
</dbReference>
<protein>
    <submittedName>
        <fullName evidence="3">Peptidoglycan-binding LysM</fullName>
    </submittedName>
</protein>
<comment type="caution">
    <text evidence="3">The sequence shown here is derived from an EMBL/GenBank/DDBJ whole genome shotgun (WGS) entry which is preliminary data.</text>
</comment>
<keyword evidence="1" id="KW-0472">Membrane</keyword>
<dbReference type="InterPro" id="IPR018392">
    <property type="entry name" value="LysM"/>
</dbReference>
<dbReference type="Proteomes" id="UP000006443">
    <property type="component" value="Unassembled WGS sequence"/>
</dbReference>
<keyword evidence="4" id="KW-1185">Reference proteome</keyword>
<feature type="domain" description="LysM" evidence="2">
    <location>
        <begin position="53"/>
        <end position="102"/>
    </location>
</feature>
<dbReference type="Gene3D" id="3.10.350.10">
    <property type="entry name" value="LysM domain"/>
    <property type="match status" value="1"/>
</dbReference>
<reference evidence="3 4" key="1">
    <citation type="submission" date="2009-02" db="EMBL/GenBank/DDBJ databases">
        <title>Sequencing of the draft genome and assembly of Dethiobacter alkaliphilus AHT 1.</title>
        <authorList>
            <consortium name="US DOE Joint Genome Institute (JGI-PGF)"/>
            <person name="Lucas S."/>
            <person name="Copeland A."/>
            <person name="Lapidus A."/>
            <person name="Glavina del Rio T."/>
            <person name="Dalin E."/>
            <person name="Tice H."/>
            <person name="Bruce D."/>
            <person name="Goodwin L."/>
            <person name="Pitluck S."/>
            <person name="Larimer F."/>
            <person name="Land M.L."/>
            <person name="Hauser L."/>
            <person name="Muyzer G."/>
        </authorList>
    </citation>
    <scope>NUCLEOTIDE SEQUENCE [LARGE SCALE GENOMIC DNA]</scope>
    <source>
        <strain evidence="3 4">AHT 1</strain>
    </source>
</reference>
<evidence type="ECO:0000259" key="2">
    <source>
        <dbReference type="PROSITE" id="PS51782"/>
    </source>
</evidence>
<dbReference type="InterPro" id="IPR036779">
    <property type="entry name" value="LysM_dom_sf"/>
</dbReference>
<dbReference type="PROSITE" id="PS51782">
    <property type="entry name" value="LYSM"/>
    <property type="match status" value="1"/>
</dbReference>
<sequence>MKTLSAFTARKARTEKKKLKIYRALALLTIWMLIMAFTFFQGNVAMGEVEEPQTVVVSAGDTLWSLAKIHAPGRDIRSYIEQIRQANQLSGSVLHPGQELILP</sequence>
<dbReference type="RefSeq" id="WP_008514522.1">
    <property type="nucleotide sequence ID" value="NZ_ACJM01000002.1"/>
</dbReference>
<dbReference type="SUPFAM" id="SSF54106">
    <property type="entry name" value="LysM domain"/>
    <property type="match status" value="1"/>
</dbReference>
<dbReference type="EMBL" id="ACJM01000002">
    <property type="protein sequence ID" value="EEG78554.1"/>
    <property type="molecule type" value="Genomic_DNA"/>
</dbReference>
<dbReference type="CDD" id="cd00118">
    <property type="entry name" value="LysM"/>
    <property type="match status" value="1"/>
</dbReference>